<protein>
    <submittedName>
        <fullName evidence="1">Uncharacterized protein</fullName>
    </submittedName>
</protein>
<gene>
    <name evidence="1" type="ORF">DNU24_19520</name>
</gene>
<reference evidence="1" key="1">
    <citation type="submission" date="2018-06" db="EMBL/GenBank/DDBJ databases">
        <authorList>
            <person name="Ashton P.M."/>
            <person name="Dallman T."/>
            <person name="Nair S."/>
            <person name="De Pinna E."/>
            <person name="Peters T."/>
            <person name="Grant K."/>
        </authorList>
    </citation>
    <scope>NUCLEOTIDE SEQUENCE [LARGE SCALE GENOMIC DNA]</scope>
    <source>
        <strain evidence="1">318584</strain>
    </source>
</reference>
<sequence>MCFPGFVILWVSRNTTQVTPIFDCAIISFNYIILKNAAELTKQKAIYYETETAMIASHDDIP</sequence>
<evidence type="ECO:0000313" key="1">
    <source>
        <dbReference type="EMBL" id="ECJ4507836.1"/>
    </source>
</evidence>
<name>A0A5Y3XB65_SALER</name>
<organism evidence="1">
    <name type="scientific">Salmonella enterica subsp. salamae</name>
    <dbReference type="NCBI Taxonomy" id="59202"/>
    <lineage>
        <taxon>Bacteria</taxon>
        <taxon>Pseudomonadati</taxon>
        <taxon>Pseudomonadota</taxon>
        <taxon>Gammaproteobacteria</taxon>
        <taxon>Enterobacterales</taxon>
        <taxon>Enterobacteriaceae</taxon>
        <taxon>Salmonella</taxon>
    </lineage>
</organism>
<dbReference type="AlphaFoldDB" id="A0A5Y3XB65"/>
<dbReference type="Proteomes" id="UP000839747">
    <property type="component" value="Unassembled WGS sequence"/>
</dbReference>
<dbReference type="EMBL" id="AAIYKG010000024">
    <property type="protein sequence ID" value="ECJ4507836.1"/>
    <property type="molecule type" value="Genomic_DNA"/>
</dbReference>
<comment type="caution">
    <text evidence="1">The sequence shown here is derived from an EMBL/GenBank/DDBJ whole genome shotgun (WGS) entry which is preliminary data.</text>
</comment>
<proteinExistence type="predicted"/>
<accession>A0A5Y3XB65</accession>